<protein>
    <submittedName>
        <fullName evidence="1">Uncharacterized protein</fullName>
    </submittedName>
</protein>
<proteinExistence type="predicted"/>
<name>A0A0B6Z7D8_9EUPU</name>
<gene>
    <name evidence="1" type="primary">ORF51943</name>
</gene>
<sequence>MLGPHTNHKEWIKSVRYEAFEEEEEIDNINLAICQHYHHKPKTGQPMINIMKLK</sequence>
<evidence type="ECO:0000313" key="1">
    <source>
        <dbReference type="EMBL" id="CEK64494.1"/>
    </source>
</evidence>
<dbReference type="EMBL" id="HACG01017629">
    <property type="protein sequence ID" value="CEK64494.1"/>
    <property type="molecule type" value="Transcribed_RNA"/>
</dbReference>
<organism evidence="1">
    <name type="scientific">Arion vulgaris</name>
    <dbReference type="NCBI Taxonomy" id="1028688"/>
    <lineage>
        <taxon>Eukaryota</taxon>
        <taxon>Metazoa</taxon>
        <taxon>Spiralia</taxon>
        <taxon>Lophotrochozoa</taxon>
        <taxon>Mollusca</taxon>
        <taxon>Gastropoda</taxon>
        <taxon>Heterobranchia</taxon>
        <taxon>Euthyneura</taxon>
        <taxon>Panpulmonata</taxon>
        <taxon>Eupulmonata</taxon>
        <taxon>Stylommatophora</taxon>
        <taxon>Helicina</taxon>
        <taxon>Arionoidea</taxon>
        <taxon>Arionidae</taxon>
        <taxon>Arion</taxon>
    </lineage>
</organism>
<dbReference type="AlphaFoldDB" id="A0A0B6Z7D8"/>
<accession>A0A0B6Z7D8</accession>
<reference evidence="1" key="1">
    <citation type="submission" date="2014-12" db="EMBL/GenBank/DDBJ databases">
        <title>Insight into the proteome of Arion vulgaris.</title>
        <authorList>
            <person name="Aradska J."/>
            <person name="Bulat T."/>
            <person name="Smidak R."/>
            <person name="Sarate P."/>
            <person name="Gangsoo J."/>
            <person name="Sialana F."/>
            <person name="Bilban M."/>
            <person name="Lubec G."/>
        </authorList>
    </citation>
    <scope>NUCLEOTIDE SEQUENCE</scope>
    <source>
        <tissue evidence="1">Skin</tissue>
    </source>
</reference>